<feature type="region of interest" description="Disordered" evidence="1">
    <location>
        <begin position="59"/>
        <end position="87"/>
    </location>
</feature>
<dbReference type="EMBL" id="QPFP01000033">
    <property type="protein sequence ID" value="TEB28275.1"/>
    <property type="molecule type" value="Genomic_DNA"/>
</dbReference>
<dbReference type="AlphaFoldDB" id="A0A4Y7T2B8"/>
<evidence type="ECO:0000256" key="1">
    <source>
        <dbReference type="SAM" id="MobiDB-lite"/>
    </source>
</evidence>
<sequence length="87" mass="9383">MVALTKFILSICVTAPFLGVRAIPYPEVINQQRSGLQSASPYARGIVNDGVDGTLDARNSEAGTFDGRSTIPNSNTWPKNTAPFRRS</sequence>
<accession>A0A4Y7T2B8</accession>
<keyword evidence="4" id="KW-1185">Reference proteome</keyword>
<name>A0A4Y7T2B8_COPMI</name>
<protein>
    <submittedName>
        <fullName evidence="3">Uncharacterized protein</fullName>
    </submittedName>
</protein>
<evidence type="ECO:0000313" key="3">
    <source>
        <dbReference type="EMBL" id="TEB28275.1"/>
    </source>
</evidence>
<dbReference type="Proteomes" id="UP000298030">
    <property type="component" value="Unassembled WGS sequence"/>
</dbReference>
<evidence type="ECO:0000256" key="2">
    <source>
        <dbReference type="SAM" id="SignalP"/>
    </source>
</evidence>
<evidence type="ECO:0000313" key="4">
    <source>
        <dbReference type="Proteomes" id="UP000298030"/>
    </source>
</evidence>
<feature type="chain" id="PRO_5021506777" evidence="2">
    <location>
        <begin position="23"/>
        <end position="87"/>
    </location>
</feature>
<proteinExistence type="predicted"/>
<organism evidence="3 4">
    <name type="scientific">Coprinellus micaceus</name>
    <name type="common">Glistening ink-cap mushroom</name>
    <name type="synonym">Coprinus micaceus</name>
    <dbReference type="NCBI Taxonomy" id="71717"/>
    <lineage>
        <taxon>Eukaryota</taxon>
        <taxon>Fungi</taxon>
        <taxon>Dikarya</taxon>
        <taxon>Basidiomycota</taxon>
        <taxon>Agaricomycotina</taxon>
        <taxon>Agaricomycetes</taxon>
        <taxon>Agaricomycetidae</taxon>
        <taxon>Agaricales</taxon>
        <taxon>Agaricineae</taxon>
        <taxon>Psathyrellaceae</taxon>
        <taxon>Coprinellus</taxon>
    </lineage>
</organism>
<keyword evidence="2" id="KW-0732">Signal</keyword>
<feature type="signal peptide" evidence="2">
    <location>
        <begin position="1"/>
        <end position="22"/>
    </location>
</feature>
<feature type="compositionally biased region" description="Polar residues" evidence="1">
    <location>
        <begin position="70"/>
        <end position="79"/>
    </location>
</feature>
<comment type="caution">
    <text evidence="3">The sequence shown here is derived from an EMBL/GenBank/DDBJ whole genome shotgun (WGS) entry which is preliminary data.</text>
</comment>
<gene>
    <name evidence="3" type="ORF">FA13DRAFT_1735678</name>
</gene>
<reference evidence="3 4" key="1">
    <citation type="journal article" date="2019" name="Nat. Ecol. Evol.">
        <title>Megaphylogeny resolves global patterns of mushroom evolution.</title>
        <authorList>
            <person name="Varga T."/>
            <person name="Krizsan K."/>
            <person name="Foldi C."/>
            <person name="Dima B."/>
            <person name="Sanchez-Garcia M."/>
            <person name="Sanchez-Ramirez S."/>
            <person name="Szollosi G.J."/>
            <person name="Szarkandi J.G."/>
            <person name="Papp V."/>
            <person name="Albert L."/>
            <person name="Andreopoulos W."/>
            <person name="Angelini C."/>
            <person name="Antonin V."/>
            <person name="Barry K.W."/>
            <person name="Bougher N.L."/>
            <person name="Buchanan P."/>
            <person name="Buyck B."/>
            <person name="Bense V."/>
            <person name="Catcheside P."/>
            <person name="Chovatia M."/>
            <person name="Cooper J."/>
            <person name="Damon W."/>
            <person name="Desjardin D."/>
            <person name="Finy P."/>
            <person name="Geml J."/>
            <person name="Haridas S."/>
            <person name="Hughes K."/>
            <person name="Justo A."/>
            <person name="Karasinski D."/>
            <person name="Kautmanova I."/>
            <person name="Kiss B."/>
            <person name="Kocsube S."/>
            <person name="Kotiranta H."/>
            <person name="LaButti K.M."/>
            <person name="Lechner B.E."/>
            <person name="Liimatainen K."/>
            <person name="Lipzen A."/>
            <person name="Lukacs Z."/>
            <person name="Mihaltcheva S."/>
            <person name="Morgado L.N."/>
            <person name="Niskanen T."/>
            <person name="Noordeloos M.E."/>
            <person name="Ohm R.A."/>
            <person name="Ortiz-Santana B."/>
            <person name="Ovrebo C."/>
            <person name="Racz N."/>
            <person name="Riley R."/>
            <person name="Savchenko A."/>
            <person name="Shiryaev A."/>
            <person name="Soop K."/>
            <person name="Spirin V."/>
            <person name="Szebenyi C."/>
            <person name="Tomsovsky M."/>
            <person name="Tulloss R.E."/>
            <person name="Uehling J."/>
            <person name="Grigoriev I.V."/>
            <person name="Vagvolgyi C."/>
            <person name="Papp T."/>
            <person name="Martin F.M."/>
            <person name="Miettinen O."/>
            <person name="Hibbett D.S."/>
            <person name="Nagy L.G."/>
        </authorList>
    </citation>
    <scope>NUCLEOTIDE SEQUENCE [LARGE SCALE GENOMIC DNA]</scope>
    <source>
        <strain evidence="3 4">FP101781</strain>
    </source>
</reference>